<dbReference type="Gene3D" id="3.40.50.1820">
    <property type="entry name" value="alpha/beta hydrolase"/>
    <property type="match status" value="1"/>
</dbReference>
<dbReference type="Pfam" id="PF00326">
    <property type="entry name" value="Peptidase_S9"/>
    <property type="match status" value="1"/>
</dbReference>
<evidence type="ECO:0000313" key="4">
    <source>
        <dbReference type="Proteomes" id="UP001180453"/>
    </source>
</evidence>
<dbReference type="InterPro" id="IPR029058">
    <property type="entry name" value="AB_hydrolase_fold"/>
</dbReference>
<evidence type="ECO:0000256" key="1">
    <source>
        <dbReference type="ARBA" id="ARBA00022801"/>
    </source>
</evidence>
<keyword evidence="4" id="KW-1185">Reference proteome</keyword>
<dbReference type="EMBL" id="JAVDXU010000005">
    <property type="protein sequence ID" value="MDR7272453.1"/>
    <property type="molecule type" value="Genomic_DNA"/>
</dbReference>
<dbReference type="Proteomes" id="UP001180453">
    <property type="component" value="Unassembled WGS sequence"/>
</dbReference>
<sequence>MKKLIIEMTDPLGVTAMELSPDGKHIVVIAWTGRANALMLIETTTWETRLLVAPQFLPGWTGPIQPLRVHWISDALLAVDFSDGHCSVVGFDGRRGRVLGGHFMRMIAPDKPGELPQWAIVSTQGFLVGTGIRRINIVTGEKVTVPIGLPGDLVSAVFDRSGRLRAARTRETKWFTPGAKITNWYRHDEASPWQQVAQASMTEDLWTPLGLPDDSDTLVALSREGRDTWAMFDFDVATRKLTNLRVGHPTEDLIGTQEDAGLNAIQATTHGLKPTTYWFDARWDHLQRSIDKALPDTVNILRGNPQGKVLVFSYSDRDPGRWLFLDTEKMSLREVSGSRAGIEPGAMRPMQMLSYAAADGLTIPAYLTLPDDGPAKPRPMVVYIHGGPVARDNWIWDFDVQLLAAAGYAVFQPQFRGSSGFGRKFEHAGYRQWGLAMQDDVTAGVKAMIDQGIADPSRICIYGASYGGYAALWGLVKTPELFKCGISLAGVTDIGERFTDWSDTNSTEAGREWLRFAVGDINTMAAQFQAVSPEKHAARIRVPVLLAHGTEDKRVPIGHSKRMASALKAAGASVETHWYEDEEHGLRSIANIQKFNAALLDFLDRNIGPASPMAAAASAPSN</sequence>
<evidence type="ECO:0000313" key="3">
    <source>
        <dbReference type="EMBL" id="MDR7272453.1"/>
    </source>
</evidence>
<protein>
    <submittedName>
        <fullName evidence="3">Dipeptidyl aminopeptidase/acylaminoacyl peptidase</fullName>
    </submittedName>
</protein>
<comment type="caution">
    <text evidence="3">The sequence shown here is derived from an EMBL/GenBank/DDBJ whole genome shotgun (WGS) entry which is preliminary data.</text>
</comment>
<dbReference type="PANTHER" id="PTHR42776">
    <property type="entry name" value="SERINE PEPTIDASE S9 FAMILY MEMBER"/>
    <property type="match status" value="1"/>
</dbReference>
<dbReference type="SUPFAM" id="SSF69322">
    <property type="entry name" value="Tricorn protease domain 2"/>
    <property type="match status" value="1"/>
</dbReference>
<keyword evidence="1" id="KW-0378">Hydrolase</keyword>
<evidence type="ECO:0000259" key="2">
    <source>
        <dbReference type="Pfam" id="PF00326"/>
    </source>
</evidence>
<dbReference type="GO" id="GO:0004177">
    <property type="term" value="F:aminopeptidase activity"/>
    <property type="evidence" value="ECO:0007669"/>
    <property type="project" value="UniProtKB-KW"/>
</dbReference>
<dbReference type="InterPro" id="IPR001375">
    <property type="entry name" value="Peptidase_S9_cat"/>
</dbReference>
<reference evidence="3 4" key="1">
    <citation type="submission" date="2023-07" db="EMBL/GenBank/DDBJ databases">
        <title>Sorghum-associated microbial communities from plants grown in Nebraska, USA.</title>
        <authorList>
            <person name="Schachtman D."/>
        </authorList>
    </citation>
    <scope>NUCLEOTIDE SEQUENCE [LARGE SCALE GENOMIC DNA]</scope>
    <source>
        <strain evidence="3 4">BE314</strain>
    </source>
</reference>
<dbReference type="RefSeq" id="WP_310271619.1">
    <property type="nucleotide sequence ID" value="NZ_JAVDXU010000005.1"/>
</dbReference>
<proteinExistence type="predicted"/>
<name>A0ABU1YUA3_ROSSA</name>
<feature type="domain" description="Peptidase S9 prolyl oligopeptidase catalytic" evidence="2">
    <location>
        <begin position="397"/>
        <end position="608"/>
    </location>
</feature>
<organism evidence="3 4">
    <name type="scientific">Roseateles saccharophilus</name>
    <name type="common">Pseudomonas saccharophila</name>
    <dbReference type="NCBI Taxonomy" id="304"/>
    <lineage>
        <taxon>Bacteria</taxon>
        <taxon>Pseudomonadati</taxon>
        <taxon>Pseudomonadota</taxon>
        <taxon>Betaproteobacteria</taxon>
        <taxon>Burkholderiales</taxon>
        <taxon>Sphaerotilaceae</taxon>
        <taxon>Roseateles</taxon>
    </lineage>
</organism>
<keyword evidence="3" id="KW-0645">Protease</keyword>
<dbReference type="PANTHER" id="PTHR42776:SF27">
    <property type="entry name" value="DIPEPTIDYL PEPTIDASE FAMILY MEMBER 6"/>
    <property type="match status" value="1"/>
</dbReference>
<gene>
    <name evidence="3" type="ORF">J2X20_005136</name>
</gene>
<accession>A0ABU1YUA3</accession>
<keyword evidence="3" id="KW-0031">Aminopeptidase</keyword>
<dbReference type="SUPFAM" id="SSF53474">
    <property type="entry name" value="alpha/beta-Hydrolases"/>
    <property type="match status" value="1"/>
</dbReference>